<reference evidence="2" key="1">
    <citation type="submission" date="2023-03" db="EMBL/GenBank/DDBJ databases">
        <title>Massive genome expansion in bonnet fungi (Mycena s.s.) driven by repeated elements and novel gene families across ecological guilds.</title>
        <authorList>
            <consortium name="Lawrence Berkeley National Laboratory"/>
            <person name="Harder C.B."/>
            <person name="Miyauchi S."/>
            <person name="Viragh M."/>
            <person name="Kuo A."/>
            <person name="Thoen E."/>
            <person name="Andreopoulos B."/>
            <person name="Lu D."/>
            <person name="Skrede I."/>
            <person name="Drula E."/>
            <person name="Henrissat B."/>
            <person name="Morin E."/>
            <person name="Kohler A."/>
            <person name="Barry K."/>
            <person name="LaButti K."/>
            <person name="Morin E."/>
            <person name="Salamov A."/>
            <person name="Lipzen A."/>
            <person name="Mereny Z."/>
            <person name="Hegedus B."/>
            <person name="Baldrian P."/>
            <person name="Stursova M."/>
            <person name="Weitz H."/>
            <person name="Taylor A."/>
            <person name="Grigoriev I.V."/>
            <person name="Nagy L.G."/>
            <person name="Martin F."/>
            <person name="Kauserud H."/>
        </authorList>
    </citation>
    <scope>NUCLEOTIDE SEQUENCE</scope>
    <source>
        <strain evidence="2">CBHHK200</strain>
    </source>
</reference>
<evidence type="ECO:0000313" key="3">
    <source>
        <dbReference type="Proteomes" id="UP001218188"/>
    </source>
</evidence>
<comment type="caution">
    <text evidence="2">The sequence shown here is derived from an EMBL/GenBank/DDBJ whole genome shotgun (WGS) entry which is preliminary data.</text>
</comment>
<evidence type="ECO:0000256" key="1">
    <source>
        <dbReference type="SAM" id="MobiDB-lite"/>
    </source>
</evidence>
<sequence length="203" mass="22109">MSNAAWAREIFLSFIPGFKTRKRTRPNNRSPLDVAGEYGGLELVGDAIPGTVSLHFHWVAFEMLFDYSTKRSLGKLRTQSGSLRSADPAGLIPEEALSSSCDLERRGLEGGEFTNPDPMGVRSAHHYQSSTILRIPAESSHITGVPEQILANPELLESLHIPENPQHSRGVRTNPERSECFRSPEIGDAGKLPAAPPSANLGV</sequence>
<keyword evidence="3" id="KW-1185">Reference proteome</keyword>
<dbReference type="AlphaFoldDB" id="A0AAD6S937"/>
<evidence type="ECO:0000313" key="2">
    <source>
        <dbReference type="EMBL" id="KAJ7023175.1"/>
    </source>
</evidence>
<proteinExistence type="predicted"/>
<accession>A0AAD6S937</accession>
<gene>
    <name evidence="2" type="ORF">C8F04DRAFT_1306236</name>
</gene>
<name>A0AAD6S937_9AGAR</name>
<feature type="region of interest" description="Disordered" evidence="1">
    <location>
        <begin position="161"/>
        <end position="203"/>
    </location>
</feature>
<organism evidence="2 3">
    <name type="scientific">Mycena alexandri</name>
    <dbReference type="NCBI Taxonomy" id="1745969"/>
    <lineage>
        <taxon>Eukaryota</taxon>
        <taxon>Fungi</taxon>
        <taxon>Dikarya</taxon>
        <taxon>Basidiomycota</taxon>
        <taxon>Agaricomycotina</taxon>
        <taxon>Agaricomycetes</taxon>
        <taxon>Agaricomycetidae</taxon>
        <taxon>Agaricales</taxon>
        <taxon>Marasmiineae</taxon>
        <taxon>Mycenaceae</taxon>
        <taxon>Mycena</taxon>
    </lineage>
</organism>
<dbReference type="Proteomes" id="UP001218188">
    <property type="component" value="Unassembled WGS sequence"/>
</dbReference>
<dbReference type="EMBL" id="JARJCM010000193">
    <property type="protein sequence ID" value="KAJ7023175.1"/>
    <property type="molecule type" value="Genomic_DNA"/>
</dbReference>
<protein>
    <submittedName>
        <fullName evidence="2">Uncharacterized protein</fullName>
    </submittedName>
</protein>